<evidence type="ECO:0000313" key="5">
    <source>
        <dbReference type="EMBL" id="MBM7717065.1"/>
    </source>
</evidence>
<dbReference type="PANTHER" id="PTHR42832">
    <property type="entry name" value="AMINO ACID AMINOTRANSFERASE"/>
    <property type="match status" value="1"/>
</dbReference>
<dbReference type="InterPro" id="IPR015422">
    <property type="entry name" value="PyrdxlP-dep_Trfase_small"/>
</dbReference>
<gene>
    <name evidence="5" type="ORF">JOC94_004089</name>
</gene>
<proteinExistence type="predicted"/>
<protein>
    <submittedName>
        <fullName evidence="5">Aminotransferase</fullName>
        <ecNumber evidence="5">2.6.1.-</ecNumber>
    </submittedName>
</protein>
<keyword evidence="6" id="KW-1185">Reference proteome</keyword>
<keyword evidence="2 5" id="KW-0032">Aminotransferase</keyword>
<sequence length="390" mass="42980">MLTFEQSQLLKHLPTQFFASLVEKVNHIKAEGHDVINLGQGNPDKPTPVNIVERLKSAADNPNNHRYPPFRGKRNLKQAAADFYKKEYGVDLDPEKHIAILFGGKAGLVELPQCLLNPGDVMLVPDPGYPDYWSGAALANAKMEMMPLMEENDFLPSYDLIHKEIADKAKLMILNYPNNPTGAVADIGFFERTVEFAANHHICVCHDFAYGGIGFDGKKPVSFLQAAGAKDIGVEIYTLSKTFNMAGWRIAFAAGNPSVIEAINLLQDHLYVSLFGAIQDAAEEALSNTAEAAKQINDMYELRRNVFISSLHEIGWHVDAPKGSFFAWLKVPSGYTSESFADLLLEKAHVAVAPGIGFGQYGEGYVRVGLLTSEERLQEAAARIRKLGIF</sequence>
<accession>A0ABS2RCH7</accession>
<dbReference type="PANTHER" id="PTHR42832:SF3">
    <property type="entry name" value="L-GLUTAMINE--4-(METHYLSULFANYL)-2-OXOBUTANOATE AMINOTRANSFERASE"/>
    <property type="match status" value="1"/>
</dbReference>
<keyword evidence="3 5" id="KW-0808">Transferase</keyword>
<dbReference type="Pfam" id="PF00155">
    <property type="entry name" value="Aminotran_1_2"/>
    <property type="match status" value="1"/>
</dbReference>
<dbReference type="EMBL" id="JAFBFH010000038">
    <property type="protein sequence ID" value="MBM7717065.1"/>
    <property type="molecule type" value="Genomic_DNA"/>
</dbReference>
<dbReference type="Gene3D" id="3.40.640.10">
    <property type="entry name" value="Type I PLP-dependent aspartate aminotransferase-like (Major domain)"/>
    <property type="match status" value="1"/>
</dbReference>
<evidence type="ECO:0000256" key="2">
    <source>
        <dbReference type="ARBA" id="ARBA00022576"/>
    </source>
</evidence>
<dbReference type="InterPro" id="IPR015421">
    <property type="entry name" value="PyrdxlP-dep_Trfase_major"/>
</dbReference>
<feature type="domain" description="Aminotransferase class I/classII large" evidence="4">
    <location>
        <begin position="34"/>
        <end position="384"/>
    </location>
</feature>
<comment type="caution">
    <text evidence="5">The sequence shown here is derived from an EMBL/GenBank/DDBJ whole genome shotgun (WGS) entry which is preliminary data.</text>
</comment>
<evidence type="ECO:0000256" key="3">
    <source>
        <dbReference type="ARBA" id="ARBA00022679"/>
    </source>
</evidence>
<dbReference type="InterPro" id="IPR004839">
    <property type="entry name" value="Aminotransferase_I/II_large"/>
</dbReference>
<dbReference type="Gene3D" id="3.90.1150.10">
    <property type="entry name" value="Aspartate Aminotransferase, domain 1"/>
    <property type="match status" value="1"/>
</dbReference>
<evidence type="ECO:0000259" key="4">
    <source>
        <dbReference type="Pfam" id="PF00155"/>
    </source>
</evidence>
<dbReference type="CDD" id="cd00609">
    <property type="entry name" value="AAT_like"/>
    <property type="match status" value="1"/>
</dbReference>
<name>A0ABS2RCH7_9BACI</name>
<dbReference type="RefSeq" id="WP_077109532.1">
    <property type="nucleotide sequence ID" value="NZ_JAFBFH010000038.1"/>
</dbReference>
<comment type="cofactor">
    <cofactor evidence="1">
        <name>pyridoxal 5'-phosphate</name>
        <dbReference type="ChEBI" id="CHEBI:597326"/>
    </cofactor>
</comment>
<evidence type="ECO:0000313" key="6">
    <source>
        <dbReference type="Proteomes" id="UP000823485"/>
    </source>
</evidence>
<dbReference type="GO" id="GO:0008483">
    <property type="term" value="F:transaminase activity"/>
    <property type="evidence" value="ECO:0007669"/>
    <property type="project" value="UniProtKB-KW"/>
</dbReference>
<dbReference type="InterPro" id="IPR050881">
    <property type="entry name" value="LL-DAP_aminotransferase"/>
</dbReference>
<evidence type="ECO:0000256" key="1">
    <source>
        <dbReference type="ARBA" id="ARBA00001933"/>
    </source>
</evidence>
<dbReference type="InterPro" id="IPR015424">
    <property type="entry name" value="PyrdxlP-dep_Trfase"/>
</dbReference>
<dbReference type="EC" id="2.6.1.-" evidence="5"/>
<reference evidence="5 6" key="1">
    <citation type="submission" date="2021-01" db="EMBL/GenBank/DDBJ databases">
        <title>Genomic Encyclopedia of Type Strains, Phase IV (KMG-IV): sequencing the most valuable type-strain genomes for metagenomic binning, comparative biology and taxonomic classification.</title>
        <authorList>
            <person name="Goeker M."/>
        </authorList>
    </citation>
    <scope>NUCLEOTIDE SEQUENCE [LARGE SCALE GENOMIC DNA]</scope>
    <source>
        <strain evidence="5 6">DSM 105453</strain>
    </source>
</reference>
<dbReference type="NCBIfam" id="NF005977">
    <property type="entry name" value="PRK08068.1"/>
    <property type="match status" value="1"/>
</dbReference>
<dbReference type="SUPFAM" id="SSF53383">
    <property type="entry name" value="PLP-dependent transferases"/>
    <property type="match status" value="1"/>
</dbReference>
<organism evidence="5 6">
    <name type="scientific">Siminovitchia thermophila</name>
    <dbReference type="NCBI Taxonomy" id="1245522"/>
    <lineage>
        <taxon>Bacteria</taxon>
        <taxon>Bacillati</taxon>
        <taxon>Bacillota</taxon>
        <taxon>Bacilli</taxon>
        <taxon>Bacillales</taxon>
        <taxon>Bacillaceae</taxon>
        <taxon>Siminovitchia</taxon>
    </lineage>
</organism>
<dbReference type="Proteomes" id="UP000823485">
    <property type="component" value="Unassembled WGS sequence"/>
</dbReference>